<dbReference type="InterPro" id="IPR001251">
    <property type="entry name" value="CRAL-TRIO_dom"/>
</dbReference>
<feature type="region of interest" description="Disordered" evidence="1">
    <location>
        <begin position="195"/>
        <end position="227"/>
    </location>
</feature>
<evidence type="ECO:0000256" key="1">
    <source>
        <dbReference type="SAM" id="MobiDB-lite"/>
    </source>
</evidence>
<proteinExistence type="predicted"/>
<name>A0A4Y1RWE5_PRUDU</name>
<sequence>SAVSNPNRYPTRTHRAHLARSKVKMPWNIPSSLEFLILSRKIKGRDKRGRSILRIIAKFFPARIVSVDALRKYLEEKIFPELEKKPFAVLYVHTGVQRCENFPGISAVRSIYDAIPINVKRNLEAVYFLHPGLQARLFLATFGRFLFTGGVYGKLKYVSRLDYLWEHVRRSEIEVPEFVYDHDEDLEDRPMMDYGLESDHPRVYDAPAVDSPDLSPTLRRAHEAPKPDLRESLKKYFWPK</sequence>
<feature type="non-terminal residue" evidence="3">
    <location>
        <position position="240"/>
    </location>
</feature>
<evidence type="ECO:0000313" key="3">
    <source>
        <dbReference type="EMBL" id="BBH08077.1"/>
    </source>
</evidence>
<feature type="non-terminal residue" evidence="3">
    <location>
        <position position="1"/>
    </location>
</feature>
<organism evidence="3">
    <name type="scientific">Prunus dulcis</name>
    <name type="common">Almond</name>
    <name type="synonym">Amygdalus dulcis</name>
    <dbReference type="NCBI Taxonomy" id="3755"/>
    <lineage>
        <taxon>Eukaryota</taxon>
        <taxon>Viridiplantae</taxon>
        <taxon>Streptophyta</taxon>
        <taxon>Embryophyta</taxon>
        <taxon>Tracheophyta</taxon>
        <taxon>Spermatophyta</taxon>
        <taxon>Magnoliopsida</taxon>
        <taxon>eudicotyledons</taxon>
        <taxon>Gunneridae</taxon>
        <taxon>Pentapetalae</taxon>
        <taxon>rosids</taxon>
        <taxon>fabids</taxon>
        <taxon>Rosales</taxon>
        <taxon>Rosaceae</taxon>
        <taxon>Amygdaloideae</taxon>
        <taxon>Amygdaleae</taxon>
        <taxon>Prunus</taxon>
    </lineage>
</organism>
<dbReference type="InterPro" id="IPR036865">
    <property type="entry name" value="CRAL-TRIO_dom_sf"/>
</dbReference>
<gene>
    <name evidence="3" type="ORF">Prudu_020168</name>
</gene>
<protein>
    <submittedName>
        <fullName evidence="3">SEC14 cytosolic factor family protein / phosphoglyceride transfer family protein</fullName>
    </submittedName>
</protein>
<dbReference type="Gene3D" id="3.40.525.10">
    <property type="entry name" value="CRAL-TRIO lipid binding domain"/>
    <property type="match status" value="1"/>
</dbReference>
<dbReference type="SMART" id="SM00516">
    <property type="entry name" value="SEC14"/>
    <property type="match status" value="1"/>
</dbReference>
<dbReference type="PANTHER" id="PTHR48411:SF1">
    <property type="entry name" value="OS01G0948300 PROTEIN"/>
    <property type="match status" value="1"/>
</dbReference>
<dbReference type="AlphaFoldDB" id="A0A4Y1RWE5"/>
<evidence type="ECO:0000259" key="2">
    <source>
        <dbReference type="SMART" id="SM00516"/>
    </source>
</evidence>
<dbReference type="Pfam" id="PF13716">
    <property type="entry name" value="CRAL_TRIO_2"/>
    <property type="match status" value="1"/>
</dbReference>
<dbReference type="PANTHER" id="PTHR48411">
    <property type="entry name" value="OS01G0948300 PROTEIN"/>
    <property type="match status" value="1"/>
</dbReference>
<reference evidence="3" key="1">
    <citation type="journal article" date="2019" name="Science">
        <title>Mutation of a bHLH transcription factor allowed almond domestication.</title>
        <authorList>
            <person name="Sanchez-Perez R."/>
            <person name="Pavan S."/>
            <person name="Mazzeo R."/>
            <person name="Moldovan C."/>
            <person name="Aiese Cigliano R."/>
            <person name="Del Cueto J."/>
            <person name="Ricciardi F."/>
            <person name="Lotti C."/>
            <person name="Ricciardi L."/>
            <person name="Dicenta F."/>
            <person name="Lopez-Marques R.L."/>
            <person name="Lindberg Moller B."/>
        </authorList>
    </citation>
    <scope>NUCLEOTIDE SEQUENCE</scope>
</reference>
<feature type="domain" description="CRAL-TRIO" evidence="2">
    <location>
        <begin position="28"/>
        <end position="182"/>
    </location>
</feature>
<accession>A0A4Y1RWE5</accession>
<dbReference type="EMBL" id="AP019303">
    <property type="protein sequence ID" value="BBH08077.1"/>
    <property type="molecule type" value="Genomic_DNA"/>
</dbReference>
<dbReference type="CDD" id="cd00170">
    <property type="entry name" value="SEC14"/>
    <property type="match status" value="1"/>
</dbReference>